<dbReference type="AlphaFoldDB" id="A0A239MPS2"/>
<dbReference type="OrthoDB" id="114489at2"/>
<dbReference type="Proteomes" id="UP000198356">
    <property type="component" value="Unassembled WGS sequence"/>
</dbReference>
<evidence type="ECO:0000313" key="2">
    <source>
        <dbReference type="Proteomes" id="UP000198356"/>
    </source>
</evidence>
<accession>A0A239MPS2</accession>
<gene>
    <name evidence="1" type="ORF">SAMN05421770_12011</name>
</gene>
<protein>
    <recommendedName>
        <fullName evidence="3">Nucleotidyl transferase AbiEii toxin, Type IV TA system</fullName>
    </recommendedName>
</protein>
<evidence type="ECO:0000313" key="1">
    <source>
        <dbReference type="EMBL" id="SNT44721.1"/>
    </source>
</evidence>
<dbReference type="RefSeq" id="WP_089410547.1">
    <property type="nucleotide sequence ID" value="NZ_FZOU01000020.1"/>
</dbReference>
<organism evidence="1 2">
    <name type="scientific">Granulicella rosea</name>
    <dbReference type="NCBI Taxonomy" id="474952"/>
    <lineage>
        <taxon>Bacteria</taxon>
        <taxon>Pseudomonadati</taxon>
        <taxon>Acidobacteriota</taxon>
        <taxon>Terriglobia</taxon>
        <taxon>Terriglobales</taxon>
        <taxon>Acidobacteriaceae</taxon>
        <taxon>Granulicella</taxon>
    </lineage>
</organism>
<reference evidence="1 2" key="1">
    <citation type="submission" date="2017-06" db="EMBL/GenBank/DDBJ databases">
        <authorList>
            <person name="Kim H.J."/>
            <person name="Triplett B.A."/>
        </authorList>
    </citation>
    <scope>NUCLEOTIDE SEQUENCE [LARGE SCALE GENOMIC DNA]</scope>
    <source>
        <strain evidence="1 2">DSM 18704</strain>
    </source>
</reference>
<sequence length="228" mass="25271">MASNLPLLEEAAAKLKHLLPEVVFVGGSTLDLIVTDQGSAPIRSTYDVDVIVAADYADYSAFCDRLRDIGFDNDTRPDAPLCRFLHGGLMLDVMSTQKDALGFSNRWYGGAIQTATLESLPSGKVIRLITAPFFLGTKMEAFYDRGENDYYMSHDLEDFIAVVEGREQLLEELAGAPGDLRKYLGEATGTLLRNERFMEALPGYVPGDSISQRRIPIIIERLRKMGEL</sequence>
<proteinExistence type="predicted"/>
<name>A0A239MPS2_9BACT</name>
<evidence type="ECO:0008006" key="3">
    <source>
        <dbReference type="Google" id="ProtNLM"/>
    </source>
</evidence>
<keyword evidence="2" id="KW-1185">Reference proteome</keyword>
<dbReference type="EMBL" id="FZOU01000020">
    <property type="protein sequence ID" value="SNT44721.1"/>
    <property type="molecule type" value="Genomic_DNA"/>
</dbReference>